<dbReference type="InterPro" id="IPR014729">
    <property type="entry name" value="Rossmann-like_a/b/a_fold"/>
</dbReference>
<dbReference type="EMBL" id="FNAG01000018">
    <property type="protein sequence ID" value="SDE09041.1"/>
    <property type="molecule type" value="Genomic_DNA"/>
</dbReference>
<keyword evidence="1" id="KW-0472">Membrane</keyword>
<organism evidence="3 4">
    <name type="scientific">Aquimonas voraii</name>
    <dbReference type="NCBI Taxonomy" id="265719"/>
    <lineage>
        <taxon>Bacteria</taxon>
        <taxon>Pseudomonadati</taxon>
        <taxon>Pseudomonadota</taxon>
        <taxon>Gammaproteobacteria</taxon>
        <taxon>Lysobacterales</taxon>
        <taxon>Lysobacteraceae</taxon>
        <taxon>Aquimonas</taxon>
    </lineage>
</organism>
<dbReference type="GO" id="GO:0005886">
    <property type="term" value="C:plasma membrane"/>
    <property type="evidence" value="ECO:0007669"/>
    <property type="project" value="TreeGrafter"/>
</dbReference>
<sequence length="228" mass="25953">MSSRQAHRLRLLRDTDALQGLVVALLLLAATGGLLYVYYAIRVWNLARRAPAWPDLDPQRPARLLLFGKRCEDGEPDRDFQQRIQRALSLAGRHPQLELLLLGGGPHPTEAEVAERELRAAGLGAQARITLEDQSRDTLENLRHARLLLRQGEGDVLLLSSRYHLARCSLFARWLGIEHRLCAAEERWAPSWSERGRLLLEAAYMVWVECGRAWARLLRSERMLAKVS</sequence>
<dbReference type="PANTHER" id="PTHR30336:SF20">
    <property type="entry name" value="DUF218 DOMAIN-CONTAINING PROTEIN"/>
    <property type="match status" value="1"/>
</dbReference>
<evidence type="ECO:0000259" key="2">
    <source>
        <dbReference type="Pfam" id="PF02698"/>
    </source>
</evidence>
<dbReference type="Gene3D" id="3.40.50.620">
    <property type="entry name" value="HUPs"/>
    <property type="match status" value="1"/>
</dbReference>
<protein>
    <submittedName>
        <fullName evidence="3">DUF218 domain-containing protein</fullName>
    </submittedName>
</protein>
<reference evidence="3 4" key="1">
    <citation type="submission" date="2016-10" db="EMBL/GenBank/DDBJ databases">
        <authorList>
            <person name="de Groot N.N."/>
        </authorList>
    </citation>
    <scope>NUCLEOTIDE SEQUENCE [LARGE SCALE GENOMIC DNA]</scope>
    <source>
        <strain evidence="3 4">DSM 16957</strain>
    </source>
</reference>
<dbReference type="CDD" id="cd06259">
    <property type="entry name" value="YdcF-like"/>
    <property type="match status" value="1"/>
</dbReference>
<keyword evidence="1" id="KW-1133">Transmembrane helix</keyword>
<evidence type="ECO:0000313" key="4">
    <source>
        <dbReference type="Proteomes" id="UP000199603"/>
    </source>
</evidence>
<accession>A0A1G7A2S0</accession>
<feature type="transmembrane region" description="Helical" evidence="1">
    <location>
        <begin position="21"/>
        <end position="41"/>
    </location>
</feature>
<evidence type="ECO:0000313" key="3">
    <source>
        <dbReference type="EMBL" id="SDE09041.1"/>
    </source>
</evidence>
<dbReference type="STRING" id="265719.SAMN04488509_11818"/>
<keyword evidence="1" id="KW-0812">Transmembrane</keyword>
<dbReference type="InterPro" id="IPR051599">
    <property type="entry name" value="Cell_Envelope_Assoc"/>
</dbReference>
<evidence type="ECO:0000256" key="1">
    <source>
        <dbReference type="SAM" id="Phobius"/>
    </source>
</evidence>
<dbReference type="Pfam" id="PF02698">
    <property type="entry name" value="DUF218"/>
    <property type="match status" value="1"/>
</dbReference>
<dbReference type="AlphaFoldDB" id="A0A1G7A2S0"/>
<dbReference type="InterPro" id="IPR003848">
    <property type="entry name" value="DUF218"/>
</dbReference>
<dbReference type="RefSeq" id="WP_091245728.1">
    <property type="nucleotide sequence ID" value="NZ_FNAG01000018.1"/>
</dbReference>
<gene>
    <name evidence="3" type="ORF">SAMN04488509_11818</name>
</gene>
<dbReference type="PANTHER" id="PTHR30336">
    <property type="entry name" value="INNER MEMBRANE PROTEIN, PROBABLE PERMEASE"/>
    <property type="match status" value="1"/>
</dbReference>
<proteinExistence type="predicted"/>
<keyword evidence="4" id="KW-1185">Reference proteome</keyword>
<feature type="domain" description="DUF218" evidence="2">
    <location>
        <begin position="78"/>
        <end position="190"/>
    </location>
</feature>
<dbReference type="Proteomes" id="UP000199603">
    <property type="component" value="Unassembled WGS sequence"/>
</dbReference>
<name>A0A1G7A2S0_9GAMM</name>
<dbReference type="OrthoDB" id="5611936at2"/>